<evidence type="ECO:0000259" key="1">
    <source>
        <dbReference type="Pfam" id="PF24102"/>
    </source>
</evidence>
<protein>
    <recommendedName>
        <fullName evidence="1">FAD synthase middle domain-containing protein</fullName>
    </recommendedName>
</protein>
<dbReference type="InterPro" id="IPR056596">
    <property type="entry name" value="FLAD1_M"/>
</dbReference>
<dbReference type="AlphaFoldDB" id="A0A2R6NUL3"/>
<evidence type="ECO:0000313" key="3">
    <source>
        <dbReference type="Proteomes" id="UP000186601"/>
    </source>
</evidence>
<dbReference type="OrthoDB" id="448496at2759"/>
<name>A0A2R6NUL3_9APHY</name>
<proteinExistence type="predicted"/>
<gene>
    <name evidence="2" type="ORF">PHLCEN_2v8134</name>
</gene>
<evidence type="ECO:0000313" key="2">
    <source>
        <dbReference type="EMBL" id="PSR76938.1"/>
    </source>
</evidence>
<dbReference type="EMBL" id="MLYV02000824">
    <property type="protein sequence ID" value="PSR76938.1"/>
    <property type="molecule type" value="Genomic_DNA"/>
</dbReference>
<sequence>MTPHRQPESSIAPYLTELQARTKADGIRVGSYPLLSHGVYVSLIGLDAAAVKTIAEEAVKALDGRLVSDEEAREIVKQKEKGAA</sequence>
<feature type="domain" description="FAD synthase middle" evidence="1">
    <location>
        <begin position="6"/>
        <end position="66"/>
    </location>
</feature>
<keyword evidence="3" id="KW-1185">Reference proteome</keyword>
<accession>A0A2R6NUL3</accession>
<reference evidence="2 3" key="1">
    <citation type="submission" date="2018-02" db="EMBL/GenBank/DDBJ databases">
        <title>Genome sequence of the basidiomycete white-rot fungus Phlebia centrifuga.</title>
        <authorList>
            <person name="Granchi Z."/>
            <person name="Peng M."/>
            <person name="de Vries R.P."/>
            <person name="Hilden K."/>
            <person name="Makela M.R."/>
            <person name="Grigoriev I."/>
            <person name="Riley R."/>
        </authorList>
    </citation>
    <scope>NUCLEOTIDE SEQUENCE [LARGE SCALE GENOMIC DNA]</scope>
    <source>
        <strain evidence="2 3">FBCC195</strain>
    </source>
</reference>
<dbReference type="GO" id="GO:0047884">
    <property type="term" value="F:FAD diphosphatase activity"/>
    <property type="evidence" value="ECO:0007669"/>
    <property type="project" value="TreeGrafter"/>
</dbReference>
<dbReference type="GO" id="GO:0042726">
    <property type="term" value="P:flavin-containing compound metabolic process"/>
    <property type="evidence" value="ECO:0007669"/>
    <property type="project" value="TreeGrafter"/>
</dbReference>
<dbReference type="STRING" id="98765.A0A2R6NUL3"/>
<dbReference type="PANTHER" id="PTHR47675">
    <property type="entry name" value="MOLYBDOPTERIN BINDING DOMAIN PROTEIN (AFU_ORTHOLOGUE AFUA_5G11210)"/>
    <property type="match status" value="1"/>
</dbReference>
<comment type="caution">
    <text evidence="2">The sequence shown here is derived from an EMBL/GenBank/DDBJ whole genome shotgun (WGS) entry which is preliminary data.</text>
</comment>
<dbReference type="Proteomes" id="UP000186601">
    <property type="component" value="Unassembled WGS sequence"/>
</dbReference>
<dbReference type="PANTHER" id="PTHR47675:SF1">
    <property type="entry name" value="MOLYBDOPTERIN BINDING DOMAIN PROTEIN (AFU_ORTHOLOGUE AFUA_5G11210)"/>
    <property type="match status" value="1"/>
</dbReference>
<organism evidence="2 3">
    <name type="scientific">Hermanssonia centrifuga</name>
    <dbReference type="NCBI Taxonomy" id="98765"/>
    <lineage>
        <taxon>Eukaryota</taxon>
        <taxon>Fungi</taxon>
        <taxon>Dikarya</taxon>
        <taxon>Basidiomycota</taxon>
        <taxon>Agaricomycotina</taxon>
        <taxon>Agaricomycetes</taxon>
        <taxon>Polyporales</taxon>
        <taxon>Meruliaceae</taxon>
        <taxon>Hermanssonia</taxon>
    </lineage>
</organism>
<dbReference type="Pfam" id="PF24102">
    <property type="entry name" value="FLAD1_M"/>
    <property type="match status" value="1"/>
</dbReference>